<name>L2GSN4_VAVCU</name>
<gene>
    <name evidence="1" type="ORF">VCUG_02191</name>
</gene>
<dbReference type="STRING" id="948595.L2GSN4"/>
<dbReference type="HOGENOM" id="CLU_117799_0_0_1"/>
<dbReference type="OMA" id="NDLMACP"/>
<dbReference type="OrthoDB" id="10329775at2759"/>
<dbReference type="AlphaFoldDB" id="L2GSN4"/>
<reference evidence="2" key="1">
    <citation type="submission" date="2011-03" db="EMBL/GenBank/DDBJ databases">
        <title>The genome sequence of Vavraia culicis strain floridensis.</title>
        <authorList>
            <consortium name="The Broad Institute Genome Sequencing Platform"/>
            <person name="Cuomo C."/>
            <person name="Becnel J."/>
            <person name="Sanscrainte N."/>
            <person name="Young S.K."/>
            <person name="Zeng Q."/>
            <person name="Gargeya S."/>
            <person name="Fitzgerald M."/>
            <person name="Haas B."/>
            <person name="Abouelleil A."/>
            <person name="Alvarado L."/>
            <person name="Arachchi H.M."/>
            <person name="Berlin A."/>
            <person name="Chapman S.B."/>
            <person name="Gearin G."/>
            <person name="Goldberg J."/>
            <person name="Griggs A."/>
            <person name="Gujja S."/>
            <person name="Hansen M."/>
            <person name="Heiman D."/>
            <person name="Howarth C."/>
            <person name="Larimer J."/>
            <person name="Lui A."/>
            <person name="MacDonald P.J.P."/>
            <person name="McCowen C."/>
            <person name="Montmayeur A."/>
            <person name="Murphy C."/>
            <person name="Neiman D."/>
            <person name="Pearson M."/>
            <person name="Priest M."/>
            <person name="Roberts A."/>
            <person name="Saif S."/>
            <person name="Shea T."/>
            <person name="Sisk P."/>
            <person name="Stolte C."/>
            <person name="Sykes S."/>
            <person name="Wortman J."/>
            <person name="Nusbaum C."/>
            <person name="Birren B."/>
        </authorList>
    </citation>
    <scope>NUCLEOTIDE SEQUENCE [LARGE SCALE GENOMIC DNA]</scope>
    <source>
        <strain evidence="2">floridensis</strain>
    </source>
</reference>
<protein>
    <submittedName>
        <fullName evidence="1">Uncharacterized protein</fullName>
    </submittedName>
</protein>
<dbReference type="VEuPathDB" id="MicrosporidiaDB:VCUG_02191"/>
<evidence type="ECO:0000313" key="1">
    <source>
        <dbReference type="EMBL" id="ELA46303.2"/>
    </source>
</evidence>
<evidence type="ECO:0000313" key="2">
    <source>
        <dbReference type="Proteomes" id="UP000011081"/>
    </source>
</evidence>
<dbReference type="Proteomes" id="UP000011081">
    <property type="component" value="Unassembled WGS sequence"/>
</dbReference>
<accession>L2GSN4</accession>
<dbReference type="GeneID" id="19880058"/>
<proteinExistence type="predicted"/>
<organism evidence="1 2">
    <name type="scientific">Vavraia culicis (isolate floridensis)</name>
    <name type="common">Microsporidian parasite</name>
    <dbReference type="NCBI Taxonomy" id="948595"/>
    <lineage>
        <taxon>Eukaryota</taxon>
        <taxon>Fungi</taxon>
        <taxon>Fungi incertae sedis</taxon>
        <taxon>Microsporidia</taxon>
        <taxon>Pleistophoridae</taxon>
        <taxon>Vavraia</taxon>
    </lineage>
</organism>
<dbReference type="InParanoid" id="L2GSN4"/>
<sequence>MEYYNIDTLLALTNRVTVTFTPPTTLLIPATKTTSTLTTSALPLYQVLFFLKNGHCVLYGPLVPVNIMNDLMACPVLVNLNKLYRHMYRLVGIIGEEGWTDIFRIRMGMLSRLLFAENFCEDDLLICDENEREIVRMGIVRFKKFA</sequence>
<dbReference type="EMBL" id="GL877451">
    <property type="protein sequence ID" value="ELA46303.2"/>
    <property type="molecule type" value="Genomic_DNA"/>
</dbReference>
<dbReference type="RefSeq" id="XP_008075204.1">
    <property type="nucleotide sequence ID" value="XM_008077013.1"/>
</dbReference>
<keyword evidence="2" id="KW-1185">Reference proteome</keyword>